<dbReference type="PANTHER" id="PTHR43087">
    <property type="entry name" value="LYSINE/ARGININE/ORNITHINE TRANSPORT SYSTEM KINASE"/>
    <property type="match status" value="1"/>
</dbReference>
<dbReference type="InterPro" id="IPR005129">
    <property type="entry name" value="GTPase_ArgK"/>
</dbReference>
<organism evidence="6">
    <name type="scientific">freshwater metagenome</name>
    <dbReference type="NCBI Taxonomy" id="449393"/>
    <lineage>
        <taxon>unclassified sequences</taxon>
        <taxon>metagenomes</taxon>
        <taxon>ecological metagenomes</taxon>
    </lineage>
</organism>
<name>A0A6J7W147_9ZZZZ</name>
<keyword evidence="2" id="KW-0547">Nucleotide-binding</keyword>
<comment type="similarity">
    <text evidence="1">Belongs to the SIMIBI class G3E GTPase family. ArgK/MeaB subfamily.</text>
</comment>
<keyword evidence="3" id="KW-0378">Hydrolase</keyword>
<dbReference type="Pfam" id="PF03308">
    <property type="entry name" value="MeaB"/>
    <property type="match status" value="1"/>
</dbReference>
<reference evidence="6" key="1">
    <citation type="submission" date="2020-05" db="EMBL/GenBank/DDBJ databases">
        <authorList>
            <person name="Chiriac C."/>
            <person name="Salcher M."/>
            <person name="Ghai R."/>
            <person name="Kavagutti S V."/>
        </authorList>
    </citation>
    <scope>NUCLEOTIDE SEQUENCE</scope>
</reference>
<dbReference type="InterPro" id="IPR027417">
    <property type="entry name" value="P-loop_NTPase"/>
</dbReference>
<dbReference type="GO" id="GO:0005525">
    <property type="term" value="F:GTP binding"/>
    <property type="evidence" value="ECO:0007669"/>
    <property type="project" value="UniProtKB-KW"/>
</dbReference>
<gene>
    <name evidence="6" type="ORF">UFOPK4444_00271</name>
</gene>
<evidence type="ECO:0000313" key="6">
    <source>
        <dbReference type="EMBL" id="CAB5144409.1"/>
    </source>
</evidence>
<accession>A0A6J7W147</accession>
<dbReference type="GO" id="GO:0003924">
    <property type="term" value="F:GTPase activity"/>
    <property type="evidence" value="ECO:0007669"/>
    <property type="project" value="InterPro"/>
</dbReference>
<keyword evidence="4" id="KW-0342">GTP-binding</keyword>
<evidence type="ECO:0000256" key="4">
    <source>
        <dbReference type="ARBA" id="ARBA00023134"/>
    </source>
</evidence>
<sequence length="269" mass="28287">MAPVQHAIAPCERPKMNSVTGVSNSEQELQTLLSSLSRNNTRELARAISLVENDSTLNVTSANSPARIVGITGAPGVGKSTTVNALITWLRAQGKSVAVLAVDPSSPVSGGALLGDRIRLGEHFLDSDVFIRSIASRGHLGGLSATIASIINLTGRAGFDYIFVETVGVGQSEVEVMKYVETVVVVLAPGMGDGIQASKAGILEIGDIFLVNKSDRDGARETARELEGSLHLSPQPSEWQPIVLLGAMENSVGISELVASIEKHGEIRK</sequence>
<protein>
    <submittedName>
        <fullName evidence="6">Unannotated protein</fullName>
    </submittedName>
</protein>
<evidence type="ECO:0000256" key="5">
    <source>
        <dbReference type="ARBA" id="ARBA00023186"/>
    </source>
</evidence>
<proteinExistence type="inferred from homology"/>
<dbReference type="SUPFAM" id="SSF52540">
    <property type="entry name" value="P-loop containing nucleoside triphosphate hydrolases"/>
    <property type="match status" value="1"/>
</dbReference>
<dbReference type="AlphaFoldDB" id="A0A6J7W147"/>
<dbReference type="NCBIfam" id="TIGR00750">
    <property type="entry name" value="lao"/>
    <property type="match status" value="1"/>
</dbReference>
<dbReference type="InterPro" id="IPR052040">
    <property type="entry name" value="GTPase/Isobutyryl-CoA_mutase"/>
</dbReference>
<dbReference type="EMBL" id="CAFBRZ010000010">
    <property type="protein sequence ID" value="CAB5144409.1"/>
    <property type="molecule type" value="Genomic_DNA"/>
</dbReference>
<evidence type="ECO:0000256" key="2">
    <source>
        <dbReference type="ARBA" id="ARBA00022741"/>
    </source>
</evidence>
<keyword evidence="5" id="KW-0143">Chaperone</keyword>
<evidence type="ECO:0000256" key="1">
    <source>
        <dbReference type="ARBA" id="ARBA00009625"/>
    </source>
</evidence>
<dbReference type="PANTHER" id="PTHR43087:SF1">
    <property type="entry name" value="LAO_AO TRANSPORT SYSTEM ATPASE"/>
    <property type="match status" value="1"/>
</dbReference>
<dbReference type="Gene3D" id="3.40.50.300">
    <property type="entry name" value="P-loop containing nucleotide triphosphate hydrolases"/>
    <property type="match status" value="1"/>
</dbReference>
<evidence type="ECO:0000256" key="3">
    <source>
        <dbReference type="ARBA" id="ARBA00022801"/>
    </source>
</evidence>